<evidence type="ECO:0000313" key="5">
    <source>
        <dbReference type="Proteomes" id="UP000293036"/>
    </source>
</evidence>
<accession>A0A4Q9V163</accession>
<gene>
    <name evidence="4" type="ORF">EZJ44_06085</name>
</gene>
<dbReference type="AlphaFoldDB" id="A0A4Q9V163"/>
<dbReference type="NCBIfam" id="NF033902">
    <property type="entry name" value="iso_D2_wall_anc"/>
    <property type="match status" value="1"/>
</dbReference>
<dbReference type="RefSeq" id="WP_131281336.1">
    <property type="nucleotide sequence ID" value="NZ_JBHSLR010000006.1"/>
</dbReference>
<proteinExistence type="predicted"/>
<dbReference type="InterPro" id="IPR026466">
    <property type="entry name" value="Fim_isopep_form_D2_dom"/>
</dbReference>
<evidence type="ECO:0000313" key="4">
    <source>
        <dbReference type="EMBL" id="TBW21507.1"/>
    </source>
</evidence>
<name>A0A4Q9V163_9ACTO</name>
<dbReference type="Pfam" id="PF16555">
    <property type="entry name" value="GramPos_pilinD1"/>
    <property type="match status" value="1"/>
</dbReference>
<feature type="domain" description="Gram-positive pilin subunit D1 N-terminal" evidence="3">
    <location>
        <begin position="64"/>
        <end position="177"/>
    </location>
</feature>
<dbReference type="OrthoDB" id="3199332at2"/>
<dbReference type="InterPro" id="IPR048052">
    <property type="entry name" value="FM1-like"/>
</dbReference>
<dbReference type="InterPro" id="IPR032364">
    <property type="entry name" value="GramPos_pilinD1_N"/>
</dbReference>
<dbReference type="Proteomes" id="UP000293036">
    <property type="component" value="Unassembled WGS sequence"/>
</dbReference>
<evidence type="ECO:0000256" key="1">
    <source>
        <dbReference type="SAM" id="Phobius"/>
    </source>
</evidence>
<keyword evidence="1" id="KW-0472">Membrane</keyword>
<keyword evidence="5" id="KW-1185">Reference proteome</keyword>
<dbReference type="Gene3D" id="2.60.40.10">
    <property type="entry name" value="Immunoglobulins"/>
    <property type="match status" value="2"/>
</dbReference>
<dbReference type="EMBL" id="SJDT01000004">
    <property type="protein sequence ID" value="TBW21507.1"/>
    <property type="molecule type" value="Genomic_DNA"/>
</dbReference>
<protein>
    <submittedName>
        <fullName evidence="4">Isopeptide-forming domain-containing fimbrial protein</fullName>
    </submittedName>
</protein>
<comment type="caution">
    <text evidence="4">The sequence shown here is derived from an EMBL/GenBank/DDBJ whole genome shotgun (WGS) entry which is preliminary data.</text>
</comment>
<feature type="chain" id="PRO_5020328594" evidence="2">
    <location>
        <begin position="29"/>
        <end position="503"/>
    </location>
</feature>
<evidence type="ECO:0000259" key="3">
    <source>
        <dbReference type="Pfam" id="PF16555"/>
    </source>
</evidence>
<feature type="signal peptide" evidence="2">
    <location>
        <begin position="1"/>
        <end position="28"/>
    </location>
</feature>
<sequence>MKSIKLKVVAVIALVATFAVGGVHSASAADTIDPSKPVSLTINKYEGDPTPTAPNAVPVAPTNGAKPLDGAQFKIEAVNGIDLSTQAGWSNAALLTDADKGNDPTVTYTDVTTLTTSAGTATISTSTNTAFKVGMYRVTELQKAGYTIAPPFYVTLPYSDPATGAWTYNLNVYPKNQNVTPTKTVNDSVATVGKNLTYTIKAPVPAGTLDRFNVVDTLVSELALQSSPAAQVTVVGASALTLDPGDYSVTYDNNILKVVFSTSGLQKLQNARVGDPTLAVQVVFEAKVLSVPSADATVKNTASIELPNAGSVQTGQTATVLANVNITKSSTSSGVTADQLNGATFEVYRCSDPDADGKFTLDGSALVISNVATTTATDPQTTNATLVTAGGTADNATKSSITGYGLPYSSAGSDGAVVVNKFCVLETKAPAGFVRNPEVLPLTNWDPATHTYSIDVNNVKDSLLGQLPATGAFGIVIIFLIGIALLGRGFYTSRRDNEKAATA</sequence>
<keyword evidence="1" id="KW-1133">Transmembrane helix</keyword>
<keyword evidence="1" id="KW-0812">Transmembrane</keyword>
<dbReference type="GO" id="GO:0005975">
    <property type="term" value="P:carbohydrate metabolic process"/>
    <property type="evidence" value="ECO:0007669"/>
    <property type="project" value="UniProtKB-ARBA"/>
</dbReference>
<dbReference type="Gene3D" id="2.60.40.740">
    <property type="match status" value="1"/>
</dbReference>
<organism evidence="4 5">
    <name type="scientific">Arcanobacterium bovis</name>
    <dbReference type="NCBI Taxonomy" id="2529275"/>
    <lineage>
        <taxon>Bacteria</taxon>
        <taxon>Bacillati</taxon>
        <taxon>Actinomycetota</taxon>
        <taxon>Actinomycetes</taxon>
        <taxon>Actinomycetales</taxon>
        <taxon>Actinomycetaceae</taxon>
        <taxon>Arcanobacterium</taxon>
    </lineage>
</organism>
<evidence type="ECO:0000256" key="2">
    <source>
        <dbReference type="SAM" id="SignalP"/>
    </source>
</evidence>
<dbReference type="InterPro" id="IPR013783">
    <property type="entry name" value="Ig-like_fold"/>
</dbReference>
<feature type="transmembrane region" description="Helical" evidence="1">
    <location>
        <begin position="467"/>
        <end position="486"/>
    </location>
</feature>
<dbReference type="NCBIfam" id="TIGR04226">
    <property type="entry name" value="RrgB_K2N_iso_D2"/>
    <property type="match status" value="1"/>
</dbReference>
<reference evidence="4 5" key="1">
    <citation type="submission" date="2019-02" db="EMBL/GenBank/DDBJ databases">
        <title>Arcanobacterium bovis sp. nov., isolated from the milk of a cow with mastitis.</title>
        <authorList>
            <person name="Sammra O."/>
            <person name="Foster G."/>
            <person name="Hassan A."/>
            <person name="Alssahen M."/>
            <person name="Laemmler C."/>
            <person name="Borowiak M."/>
            <person name="Malorny B."/>
            <person name="Abdulmawjood A."/>
        </authorList>
    </citation>
    <scope>NUCLEOTIDE SEQUENCE [LARGE SCALE GENOMIC DNA]</scope>
    <source>
        <strain evidence="4 5">C605018/01/1</strain>
    </source>
</reference>
<keyword evidence="2" id="KW-0732">Signal</keyword>